<accession>A0A1L4FSP6</accession>
<keyword evidence="4" id="KW-0521">NADP</keyword>
<feature type="binding site" evidence="9">
    <location>
        <begin position="139"/>
        <end position="141"/>
    </location>
    <ligand>
        <name>FAD</name>
        <dbReference type="ChEBI" id="CHEBI:57692"/>
    </ligand>
</feature>
<dbReference type="InterPro" id="IPR036188">
    <property type="entry name" value="FAD/NAD-bd_sf"/>
</dbReference>
<feature type="disulfide bond" description="Redox-active" evidence="10">
    <location>
        <begin position="38"/>
        <end position="43"/>
    </location>
</feature>
<feature type="binding site" evidence="9">
    <location>
        <position position="47"/>
    </location>
    <ligand>
        <name>FAD</name>
        <dbReference type="ChEBI" id="CHEBI:57692"/>
    </ligand>
</feature>
<dbReference type="Pfam" id="PF07992">
    <property type="entry name" value="Pyr_redox_2"/>
    <property type="match status" value="1"/>
</dbReference>
<dbReference type="Pfam" id="PF02852">
    <property type="entry name" value="Pyr_redox_dim"/>
    <property type="match status" value="1"/>
</dbReference>
<comment type="cofactor">
    <cofactor evidence="9">
        <name>FAD</name>
        <dbReference type="ChEBI" id="CHEBI:57692"/>
    </cofactor>
    <text evidence="9">Binds 1 FAD per subunit.</text>
</comment>
<evidence type="ECO:0000259" key="13">
    <source>
        <dbReference type="Pfam" id="PF07992"/>
    </source>
</evidence>
<feature type="binding site" evidence="9">
    <location>
        <position position="308"/>
    </location>
    <ligand>
        <name>FAD</name>
        <dbReference type="ChEBI" id="CHEBI:57692"/>
    </ligand>
</feature>
<keyword evidence="9" id="KW-0520">NAD</keyword>
<evidence type="ECO:0000256" key="2">
    <source>
        <dbReference type="ARBA" id="ARBA00022630"/>
    </source>
</evidence>
<feature type="binding site" evidence="9">
    <location>
        <begin position="178"/>
        <end position="185"/>
    </location>
    <ligand>
        <name>NAD(+)</name>
        <dbReference type="ChEBI" id="CHEBI:57540"/>
    </ligand>
</feature>
<dbReference type="PIRSF" id="PIRSF000350">
    <property type="entry name" value="Mercury_reductase_MerA"/>
    <property type="match status" value="1"/>
</dbReference>
<dbReference type="SUPFAM" id="SSF55424">
    <property type="entry name" value="FAD/NAD-linked reductases, dimerisation (C-terminal) domain"/>
    <property type="match status" value="1"/>
</dbReference>
<evidence type="ECO:0000256" key="11">
    <source>
        <dbReference type="RuleBase" id="RU003691"/>
    </source>
</evidence>
<evidence type="ECO:0000256" key="3">
    <source>
        <dbReference type="ARBA" id="ARBA00022827"/>
    </source>
</evidence>
<dbReference type="GO" id="GO:0003955">
    <property type="term" value="F:NAD(P)H dehydrogenase (quinone) activity"/>
    <property type="evidence" value="ECO:0007669"/>
    <property type="project" value="TreeGrafter"/>
</dbReference>
<dbReference type="SUPFAM" id="SSF51905">
    <property type="entry name" value="FAD/NAD(P)-binding domain"/>
    <property type="match status" value="1"/>
</dbReference>
<evidence type="ECO:0000256" key="4">
    <source>
        <dbReference type="ARBA" id="ARBA00022857"/>
    </source>
</evidence>
<dbReference type="Gene3D" id="3.50.50.60">
    <property type="entry name" value="FAD/NAD(P)-binding domain"/>
    <property type="match status" value="2"/>
</dbReference>
<dbReference type="EMBL" id="CP017813">
    <property type="protein sequence ID" value="APJ38645.1"/>
    <property type="molecule type" value="Genomic_DNA"/>
</dbReference>
<keyword evidence="9" id="KW-0547">Nucleotide-binding</keyword>
<feature type="domain" description="FAD/NAD(P)-binding" evidence="13">
    <location>
        <begin position="2"/>
        <end position="310"/>
    </location>
</feature>
<protein>
    <submittedName>
        <fullName evidence="14">Mercuric reductase</fullName>
    </submittedName>
</protein>
<name>A0A1L4FSP6_9BACT</name>
<evidence type="ECO:0000256" key="6">
    <source>
        <dbReference type="ARBA" id="ARBA00023157"/>
    </source>
</evidence>
<reference evidence="15" key="1">
    <citation type="submission" date="2016-10" db="EMBL/GenBank/DDBJ databases">
        <authorList>
            <person name="Beylefeld A."/>
            <person name="Abolnik C."/>
        </authorList>
    </citation>
    <scope>NUCLEOTIDE SEQUENCE [LARGE SCALE GENOMIC DNA]</scope>
    <source>
        <strain evidence="15">B359_6</strain>
    </source>
</reference>
<evidence type="ECO:0000256" key="5">
    <source>
        <dbReference type="ARBA" id="ARBA00023002"/>
    </source>
</evidence>
<keyword evidence="2 11" id="KW-0285">Flavoprotein</keyword>
<feature type="binding site" evidence="9">
    <location>
        <position position="268"/>
    </location>
    <ligand>
        <name>NAD(+)</name>
        <dbReference type="ChEBI" id="CHEBI:57540"/>
    </ligand>
</feature>
<dbReference type="KEGG" id="mpul:BLA55_03215"/>
<dbReference type="Gene3D" id="3.30.390.30">
    <property type="match status" value="1"/>
</dbReference>
<organism evidence="14 15">
    <name type="scientific">Mycoplasmopsis pullorum</name>
    <dbReference type="NCBI Taxonomy" id="48003"/>
    <lineage>
        <taxon>Bacteria</taxon>
        <taxon>Bacillati</taxon>
        <taxon>Mycoplasmatota</taxon>
        <taxon>Mycoplasmoidales</taxon>
        <taxon>Metamycoplasmataceae</taxon>
        <taxon>Mycoplasmopsis</taxon>
    </lineage>
</organism>
<dbReference type="OrthoDB" id="9807946at2"/>
<dbReference type="GO" id="GO:0050660">
    <property type="term" value="F:flavin adenine dinucleotide binding"/>
    <property type="evidence" value="ECO:0007669"/>
    <property type="project" value="TreeGrafter"/>
</dbReference>
<feature type="domain" description="Pyridine nucleotide-disulphide oxidoreductase dimerisation" evidence="12">
    <location>
        <begin position="346"/>
        <end position="451"/>
    </location>
</feature>
<dbReference type="AlphaFoldDB" id="A0A1L4FSP6"/>
<keyword evidence="6" id="KW-1015">Disulfide bond</keyword>
<evidence type="ECO:0000256" key="8">
    <source>
        <dbReference type="PIRSR" id="PIRSR000350-2"/>
    </source>
</evidence>
<comment type="similarity">
    <text evidence="1 11">Belongs to the class-I pyridine nucleotide-disulfide oxidoreductase family.</text>
</comment>
<evidence type="ECO:0000256" key="10">
    <source>
        <dbReference type="PIRSR" id="PIRSR000350-4"/>
    </source>
</evidence>
<feature type="active site" description="Proton acceptor" evidence="8">
    <location>
        <position position="442"/>
    </location>
</feature>
<evidence type="ECO:0000256" key="9">
    <source>
        <dbReference type="PIRSR" id="PIRSR000350-3"/>
    </source>
</evidence>
<dbReference type="InterPro" id="IPR012999">
    <property type="entry name" value="Pyr_OxRdtase_I_AS"/>
</dbReference>
<dbReference type="PROSITE" id="PS00076">
    <property type="entry name" value="PYRIDINE_REDOX_1"/>
    <property type="match status" value="1"/>
</dbReference>
<dbReference type="STRING" id="48003.BLA55_03215"/>
<dbReference type="PANTHER" id="PTHR43014:SF4">
    <property type="entry name" value="PYRIDINE NUCLEOTIDE-DISULFIDE OXIDOREDUCTASE RCLA-RELATED"/>
    <property type="match status" value="1"/>
</dbReference>
<proteinExistence type="inferred from homology"/>
<gene>
    <name evidence="14" type="ORF">BLA55_03215</name>
</gene>
<evidence type="ECO:0000256" key="1">
    <source>
        <dbReference type="ARBA" id="ARBA00007532"/>
    </source>
</evidence>
<dbReference type="PRINTS" id="PR00411">
    <property type="entry name" value="PNDRDTASEI"/>
</dbReference>
<dbReference type="InterPro" id="IPR016156">
    <property type="entry name" value="FAD/NAD-linked_Rdtase_dimer_sf"/>
</dbReference>
<dbReference type="InterPro" id="IPR023753">
    <property type="entry name" value="FAD/NAD-binding_dom"/>
</dbReference>
<dbReference type="Proteomes" id="UP000184322">
    <property type="component" value="Chromosome"/>
</dbReference>
<dbReference type="InterPro" id="IPR001100">
    <property type="entry name" value="Pyr_nuc-diS_OxRdtase"/>
</dbReference>
<keyword evidence="7 11" id="KW-0676">Redox-active center</keyword>
<dbReference type="PRINTS" id="PR00368">
    <property type="entry name" value="FADPNR"/>
</dbReference>
<evidence type="ECO:0000313" key="15">
    <source>
        <dbReference type="Proteomes" id="UP000184322"/>
    </source>
</evidence>
<evidence type="ECO:0000313" key="14">
    <source>
        <dbReference type="EMBL" id="APJ38645.1"/>
    </source>
</evidence>
<keyword evidence="3 9" id="KW-0274">FAD</keyword>
<dbReference type="InterPro" id="IPR004099">
    <property type="entry name" value="Pyr_nucl-diS_OxRdtase_dimer"/>
</dbReference>
<dbReference type="PANTHER" id="PTHR43014">
    <property type="entry name" value="MERCURIC REDUCTASE"/>
    <property type="match status" value="1"/>
</dbReference>
<evidence type="ECO:0000256" key="7">
    <source>
        <dbReference type="ARBA" id="ARBA00023284"/>
    </source>
</evidence>
<keyword evidence="5 11" id="KW-0560">Oxidoreductase</keyword>
<dbReference type="GO" id="GO:0016668">
    <property type="term" value="F:oxidoreductase activity, acting on a sulfur group of donors, NAD(P) as acceptor"/>
    <property type="evidence" value="ECO:0007669"/>
    <property type="project" value="InterPro"/>
</dbReference>
<evidence type="ECO:0000259" key="12">
    <source>
        <dbReference type="Pfam" id="PF02852"/>
    </source>
</evidence>
<sequence>MVVIGWGKGGKTLAKEVANAGLKVAIIEKDPKMYGGTCINVGCLPSKSLVHSAKVLQQVQKLGVERNWEFNQNTFKEAMKHKREFVKFLNQKNYELLANNKNCDVYLGEASFVDSHNIKIVNHQNEEVVISAKKIVINTGSTPRVPNFIPGAVDSPRVLSSKEILDLDQLPKTMLVVGAGFIGLEFASYYSNFGTKVTVIQHNNDFLPSEDDDDANVVLETLKSQGINFIFNAQIKSFKDQGDKVIVEYTYENSNHVNEYDVVLMSIGRIPNIQGLDLEKAGVEVENNAIKVDSKLRTTAQHIFACGDVKGGAFFTYVSLDDSRIILPQILSLDLLRDLSDRTWLPTSTFIDPTYSRTGYNEKQAQKMSLKYSIKRISTLQIPKAHVIDEKKGFMKLLIDENDCIIGATIFNYESAEMINLISLAIKYQIKYNDLKNFIYTHPTFTESLNEI</sequence>
<keyword evidence="15" id="KW-1185">Reference proteome</keyword>